<protein>
    <submittedName>
        <fullName evidence="1">Uncharacterized protein</fullName>
    </submittedName>
</protein>
<sequence length="69" mass="7816">MLRGKRLDLARQELHDRRHIRRQPNESADAAGVIAHLHGNVVEFMQCAVRQRDQPLTGSSRHHAFVGAP</sequence>
<dbReference type="AlphaFoldDB" id="A0A7Z0AZK2"/>
<name>A0A7Z0AZK2_9BURK</name>
<comment type="caution">
    <text evidence="1">The sequence shown here is derived from an EMBL/GenBank/DDBJ whole genome shotgun (WGS) entry which is preliminary data.</text>
</comment>
<gene>
    <name evidence="1" type="ORF">GGD41_002967</name>
</gene>
<proteinExistence type="predicted"/>
<organism evidence="1 2">
    <name type="scientific">Paraburkholderia bryophila</name>
    <dbReference type="NCBI Taxonomy" id="420952"/>
    <lineage>
        <taxon>Bacteria</taxon>
        <taxon>Pseudomonadati</taxon>
        <taxon>Pseudomonadota</taxon>
        <taxon>Betaproteobacteria</taxon>
        <taxon>Burkholderiales</taxon>
        <taxon>Burkholderiaceae</taxon>
        <taxon>Paraburkholderia</taxon>
    </lineage>
</organism>
<evidence type="ECO:0000313" key="2">
    <source>
        <dbReference type="Proteomes" id="UP000572540"/>
    </source>
</evidence>
<dbReference type="EMBL" id="JACCAU010000001">
    <property type="protein sequence ID" value="NYH15739.1"/>
    <property type="molecule type" value="Genomic_DNA"/>
</dbReference>
<accession>A0A7Z0AZK2</accession>
<dbReference type="Proteomes" id="UP000572540">
    <property type="component" value="Unassembled WGS sequence"/>
</dbReference>
<reference evidence="1 2" key="1">
    <citation type="submission" date="2020-07" db="EMBL/GenBank/DDBJ databases">
        <title>Exploring microbial biodiversity for novel pathways involved in the catabolism of aromatic compounds derived from lignin.</title>
        <authorList>
            <person name="Elkins J."/>
        </authorList>
    </citation>
    <scope>NUCLEOTIDE SEQUENCE [LARGE SCALE GENOMIC DNA]</scope>
    <source>
        <strain evidence="1 2">H2C3B</strain>
    </source>
</reference>
<evidence type="ECO:0000313" key="1">
    <source>
        <dbReference type="EMBL" id="NYH15739.1"/>
    </source>
</evidence>